<dbReference type="GO" id="GO:0005886">
    <property type="term" value="C:plasma membrane"/>
    <property type="evidence" value="ECO:0007669"/>
    <property type="project" value="UniProtKB-SubCell"/>
</dbReference>
<comment type="similarity">
    <text evidence="2">Belongs to the acyltransferase 3 family.</text>
</comment>
<keyword evidence="4 7" id="KW-0812">Transmembrane</keyword>
<sequence length="354" mass="39820">MSVDAKGRMDWIDAAKGVCIVLVVLYHAVYFMMDASTFNQTLAHKVWYNLVIALKPLRMPLFFLISGLLAHSAIVKRSWGDSIRPRLYLMLWLYVLWYLARTVTAWLLAHYANTAAVPNAGELPAGPGELLSTILNGTNGVWYLYALAIYFVAFKLMRRYGHAAVLVSLMLSIFSISFIHNWGIKGIAENAFFFAVGCFYREQLLLAFREFSLKRFLCFSTLTCLLLPTAAYYDWLYVPGGRTLLAIFMVLAGLDFFCLVSRYLSLKTTCYMGRNTLPIYVMHKMTILLTCQLVLPFAELGLYSELSAAVLPIIATAVNIAVCLGVYRLLNQGAGKGLFSLPQWQQGMLLSGRR</sequence>
<accession>A0AA41ZKR4</accession>
<proteinExistence type="inferred from homology"/>
<dbReference type="Proteomes" id="UP001165678">
    <property type="component" value="Unassembled WGS sequence"/>
</dbReference>
<protein>
    <submittedName>
        <fullName evidence="9">Acyltransferase family protein</fullName>
    </submittedName>
</protein>
<feature type="transmembrane region" description="Helical" evidence="7">
    <location>
        <begin position="164"/>
        <end position="184"/>
    </location>
</feature>
<keyword evidence="9" id="KW-0012">Acyltransferase</keyword>
<evidence type="ECO:0000256" key="7">
    <source>
        <dbReference type="SAM" id="Phobius"/>
    </source>
</evidence>
<dbReference type="EMBL" id="JAPIVE010000001">
    <property type="protein sequence ID" value="MCX2523558.1"/>
    <property type="molecule type" value="Genomic_DNA"/>
</dbReference>
<evidence type="ECO:0000259" key="8">
    <source>
        <dbReference type="Pfam" id="PF01757"/>
    </source>
</evidence>
<comment type="caution">
    <text evidence="9">The sequence shown here is derived from an EMBL/GenBank/DDBJ whole genome shotgun (WGS) entry which is preliminary data.</text>
</comment>
<comment type="subcellular location">
    <subcellularLocation>
        <location evidence="1">Cell membrane</location>
        <topology evidence="1">Multi-pass membrane protein</topology>
    </subcellularLocation>
</comment>
<dbReference type="AlphaFoldDB" id="A0AA41ZKR4"/>
<dbReference type="RefSeq" id="WP_250937202.1">
    <property type="nucleotide sequence ID" value="NZ_JAMLJK010000001.1"/>
</dbReference>
<keyword evidence="10" id="KW-1185">Reference proteome</keyword>
<organism evidence="9 10">
    <name type="scientific">Larsenimonas rhizosphaerae</name>
    <dbReference type="NCBI Taxonomy" id="2944682"/>
    <lineage>
        <taxon>Bacteria</taxon>
        <taxon>Pseudomonadati</taxon>
        <taxon>Pseudomonadota</taxon>
        <taxon>Gammaproteobacteria</taxon>
        <taxon>Oceanospirillales</taxon>
        <taxon>Halomonadaceae</taxon>
        <taxon>Larsenimonas</taxon>
    </lineage>
</organism>
<feature type="transmembrane region" description="Helical" evidence="7">
    <location>
        <begin position="57"/>
        <end position="75"/>
    </location>
</feature>
<keyword evidence="5 7" id="KW-1133">Transmembrane helix</keyword>
<dbReference type="PANTHER" id="PTHR40074:SF4">
    <property type="entry name" value="INNER MEMBRANE PROTEIN YCFT"/>
    <property type="match status" value="1"/>
</dbReference>
<evidence type="ECO:0000256" key="4">
    <source>
        <dbReference type="ARBA" id="ARBA00022692"/>
    </source>
</evidence>
<feature type="transmembrane region" description="Helical" evidence="7">
    <location>
        <begin position="285"/>
        <end position="303"/>
    </location>
</feature>
<feature type="transmembrane region" description="Helical" evidence="7">
    <location>
        <begin position="140"/>
        <end position="157"/>
    </location>
</feature>
<dbReference type="Pfam" id="PF01757">
    <property type="entry name" value="Acyl_transf_3"/>
    <property type="match status" value="1"/>
</dbReference>
<name>A0AA41ZKR4_9GAMM</name>
<evidence type="ECO:0000313" key="10">
    <source>
        <dbReference type="Proteomes" id="UP001165678"/>
    </source>
</evidence>
<evidence type="ECO:0000256" key="5">
    <source>
        <dbReference type="ARBA" id="ARBA00022989"/>
    </source>
</evidence>
<evidence type="ECO:0000256" key="1">
    <source>
        <dbReference type="ARBA" id="ARBA00004651"/>
    </source>
</evidence>
<reference evidence="9" key="1">
    <citation type="submission" date="2022-11" db="EMBL/GenBank/DDBJ databases">
        <title>Larsenimonas rhizosphaerae sp. nov., isolated from a tidal mudflat.</title>
        <authorList>
            <person name="Lee S.D."/>
            <person name="Kim I.S."/>
        </authorList>
    </citation>
    <scope>NUCLEOTIDE SEQUENCE</scope>
    <source>
        <strain evidence="9">GH2-1</strain>
    </source>
</reference>
<evidence type="ECO:0000313" key="9">
    <source>
        <dbReference type="EMBL" id="MCX2523558.1"/>
    </source>
</evidence>
<keyword evidence="9" id="KW-0808">Transferase</keyword>
<dbReference type="InterPro" id="IPR002656">
    <property type="entry name" value="Acyl_transf_3_dom"/>
</dbReference>
<keyword evidence="6 7" id="KW-0472">Membrane</keyword>
<feature type="transmembrane region" description="Helical" evidence="7">
    <location>
        <begin position="245"/>
        <end position="264"/>
    </location>
</feature>
<gene>
    <name evidence="9" type="ORF">OQ287_04835</name>
</gene>
<feature type="transmembrane region" description="Helical" evidence="7">
    <location>
        <begin position="309"/>
        <end position="330"/>
    </location>
</feature>
<feature type="domain" description="Acyltransferase 3" evidence="8">
    <location>
        <begin position="10"/>
        <end position="327"/>
    </location>
</feature>
<keyword evidence="3" id="KW-1003">Cell membrane</keyword>
<feature type="transmembrane region" description="Helical" evidence="7">
    <location>
        <begin position="87"/>
        <end position="109"/>
    </location>
</feature>
<dbReference type="GO" id="GO:0016413">
    <property type="term" value="F:O-acetyltransferase activity"/>
    <property type="evidence" value="ECO:0007669"/>
    <property type="project" value="TreeGrafter"/>
</dbReference>
<dbReference type="PANTHER" id="PTHR40074">
    <property type="entry name" value="O-ACETYLTRANSFERASE WECH"/>
    <property type="match status" value="1"/>
</dbReference>
<evidence type="ECO:0000256" key="2">
    <source>
        <dbReference type="ARBA" id="ARBA00007400"/>
    </source>
</evidence>
<dbReference type="GO" id="GO:0009246">
    <property type="term" value="P:enterobacterial common antigen biosynthetic process"/>
    <property type="evidence" value="ECO:0007669"/>
    <property type="project" value="TreeGrafter"/>
</dbReference>
<feature type="transmembrane region" description="Helical" evidence="7">
    <location>
        <begin position="12"/>
        <end position="33"/>
    </location>
</feature>
<evidence type="ECO:0000256" key="6">
    <source>
        <dbReference type="ARBA" id="ARBA00023136"/>
    </source>
</evidence>
<evidence type="ECO:0000256" key="3">
    <source>
        <dbReference type="ARBA" id="ARBA00022475"/>
    </source>
</evidence>